<evidence type="ECO:0000313" key="3">
    <source>
        <dbReference type="Proteomes" id="UP000587527"/>
    </source>
</evidence>
<dbReference type="Pfam" id="PF14427">
    <property type="entry name" value="Pput2613-deam"/>
    <property type="match status" value="1"/>
</dbReference>
<sequence length="2084" mass="223334">MTVELSVDADQERASKTSAAAKLTKPASVRVDVLNRRLFTAAGAAVAVRLARADGEPEAGQVRVTLDYNAFRDAYGADWDNRLGLVLLPSCVATTPELAECQQRTWLSSVNRADTGTVSADVYIDAAGIRTSATSVQPADASVSENPEFDDLGLIVALAAAGASDSGDFRQTPLSQSFSWQAGGSGGDFSWSYPILAPPVPGGLAPAVSLDYSSGSVDGQTAGKNVQPGAIGEGWSYEPGFIERTYRPCNDDTANSPAWATQMDPLFDNCWRLPNASIVWNGVATDLVPDDASAAPNSANPTVWHLANDPGVRVEWLKLTDGRTNYDNDKEYWRVTTQDGTQYYFGLNQLPGWTSGKRETQSAWGVPVFANHTGEPCFNATTWTSSWCSQIWRWNLDYVVDRHGNSMAYFYTKDQGYTGLRNNATKTWYDHGGWLDHIEYGMRAGTELANATPPAKIVFGMGDRCFTASCGTHDGTNWPDTPWDLDCQSGTTCPNNPNPTFWTKKRLATISAQIWSGTGTTYNTVDSWALGGQFPTTNNGTKPVLWLTGITRTGSGTGVGVTGANITLPAVSFTGTYKMNRADYDPNGGMAAPRKYRIDHIATETGGQIDVTYSAQDANCQFGGSFPDPDNNTRRCFPQYYSPQQAPAGWSWWHKYLVTSVVEKDLVGGSPDILHSYDYAVRVTTAGQTVGGTTSGTSQDILWHYGLNAFGGATAYRSWSEWRGYPVVTEVTGPVGGTQSKVRTLYFRGLHGGRTDSGDNTRTASITDSLGTVSTDSAWSGGRTREKLTYDGNTDTILSKTIFDPVAVQTGTRTLTTAWAVSYPKAAYMVDTSQERNLTWLAGSASWRTAATQYTYDQYGNITSQDRLGDISTASDDSCLKTTYNHKTTGSTYGGAAYYLVSFPQRAETLGVACTTTPAYPADARADTRYYYDQAGAASPVLATAPTKGVVTQTDQVRDYTGLTPNWIKTGTVFSYDAFGRSTEVKDALDHSTKMTYTETSGLTTKLEVDNALGVSHRVTSVLNPGRSLPVTVTDPNGKVTTGQYDALGRLLKVWQPGHLTSGTPDVEYAYGVAGGAAAPYILTKALGPDGQQISSYEILDGLLRSRQTQSPNPTLNGKRVVTETSYDGRGLVVKSSAYPNSASAPSSTLATAAADTTIEIQQRFTYDGTGRQLTEQLWSLNIEQSRTSNTFDGDRVTADQPTGGTDTTVIVDALGRTTSTLQYQGTAPTGPADTTTYDYDELGQRTKITDAAGNHWDYTYDLLGRNTTTVDPDSGTSTTEYDNAGQVVSTKDSLTQVVVSDYDVLGRTKGTYAGSLAPANQLTGYTYDPVGAKGQLATSTRYVGGAAGAAYTSRVTAYDDSYLPLSTELTIPTIFGGTTAENALAGTYLSSATYKVNGAPATTVLPAVGGLPAETITYIYNAVGQQKSMASTWVGGSQTYAADTTYEYDGQAYQRILGNAGKSVRQTFTYEAASRRLSRSQLETEDQSSPGAWVNQTTDDYSFDLAGNLKSIAGKTNGTADQEECFGYDHLRRLDKAWTQVSGACTTPQKTGADPYWMAWSFDVTGNRKSQTTYNTNGTEYSKSTYTYPAPGAGPHTLGQVTTTGAGAGTASYTYDAAGNTKTRPAPVTGTQNLDWDTEGHLDKATVNGNVTTFIYDAGGARLLRKDPGSWATLTLPDGTELRANSTGAVAGIRYYAGTAVRAVNTDGAGNPTNGNKLTWTISDHHATGTVTIDAGTMVCQRRRSLPYGQERGAQPTGFGTKGFVGGTTDPTGLIHLGAREYDPATGRFISVDPVFMAEDPQSWNGYAYANNSPTTGSDATGTCMLEDGQKSCKGDPGDYDPGPKPKDDGGGSDDNAPGSQTTYCSTGRTEFCEKAKPTYLIILGGSFIAAPSEEELKEALQAAVDKYCGGTCPKTGDLVESTIYHEVCDNHPSWCKNPEISMGILVAGVGNVGYQQFGTPGKPPHTAVVTYFDKNGNVILSRTIKSGNITAQERALGLKFPQNTLITHTETRAVRVVPQNAAYIVIEGSYDPCTSCKSDMRQAAQRGNRVIVYRWDGRIWMAAPRASGAKLARLINRQANPR</sequence>
<feature type="compositionally biased region" description="Basic and acidic residues" evidence="1">
    <location>
        <begin position="1832"/>
        <end position="1851"/>
    </location>
</feature>
<protein>
    <submittedName>
        <fullName evidence="2">RHS repeat-associated protein</fullName>
    </submittedName>
</protein>
<dbReference type="PANTHER" id="PTHR32305:SF17">
    <property type="entry name" value="TRNA NUCLEASE WAPA"/>
    <property type="match status" value="1"/>
</dbReference>
<feature type="region of interest" description="Disordered" evidence="1">
    <location>
        <begin position="1832"/>
        <end position="1864"/>
    </location>
</feature>
<dbReference type="InterPro" id="IPR006530">
    <property type="entry name" value="YD"/>
</dbReference>
<dbReference type="InterPro" id="IPR022385">
    <property type="entry name" value="Rhs_assc_core"/>
</dbReference>
<dbReference type="InterPro" id="IPR050708">
    <property type="entry name" value="T6SS_VgrG/RHS"/>
</dbReference>
<dbReference type="InterPro" id="IPR027472">
    <property type="entry name" value="Pput2613-NH3ase"/>
</dbReference>
<name>A0A841BNL0_9ACTN</name>
<accession>A0A841BNL0</accession>
<dbReference type="Gene3D" id="2.180.10.10">
    <property type="entry name" value="RHS repeat-associated core"/>
    <property type="match status" value="2"/>
</dbReference>
<dbReference type="NCBIfam" id="TIGR03696">
    <property type="entry name" value="Rhs_assc_core"/>
    <property type="match status" value="1"/>
</dbReference>
<dbReference type="PANTHER" id="PTHR32305">
    <property type="match status" value="1"/>
</dbReference>
<dbReference type="Proteomes" id="UP000587527">
    <property type="component" value="Unassembled WGS sequence"/>
</dbReference>
<dbReference type="Pfam" id="PF05593">
    <property type="entry name" value="RHS_repeat"/>
    <property type="match status" value="2"/>
</dbReference>
<comment type="caution">
    <text evidence="2">The sequence shown here is derived from an EMBL/GenBank/DDBJ whole genome shotgun (WGS) entry which is preliminary data.</text>
</comment>
<proteinExistence type="predicted"/>
<dbReference type="NCBIfam" id="TIGR01643">
    <property type="entry name" value="YD_repeat_2x"/>
    <property type="match status" value="1"/>
</dbReference>
<reference evidence="2 3" key="1">
    <citation type="submission" date="2020-08" db="EMBL/GenBank/DDBJ databases">
        <title>Sequencing the genomes of 1000 actinobacteria strains.</title>
        <authorList>
            <person name="Klenk H.-P."/>
        </authorList>
    </citation>
    <scope>NUCLEOTIDE SEQUENCE [LARGE SCALE GENOMIC DNA]</scope>
    <source>
        <strain evidence="2 3">DSM 45362</strain>
    </source>
</reference>
<evidence type="ECO:0000313" key="2">
    <source>
        <dbReference type="EMBL" id="MBB5868543.1"/>
    </source>
</evidence>
<dbReference type="InterPro" id="IPR031325">
    <property type="entry name" value="RHS_repeat"/>
</dbReference>
<dbReference type="RefSeq" id="WP_184834569.1">
    <property type="nucleotide sequence ID" value="NZ_JACHMN010000002.1"/>
</dbReference>
<feature type="region of interest" description="Disordered" evidence="1">
    <location>
        <begin position="1476"/>
        <end position="1496"/>
    </location>
</feature>
<organism evidence="2 3">
    <name type="scientific">Allocatelliglobosispora scoriae</name>
    <dbReference type="NCBI Taxonomy" id="643052"/>
    <lineage>
        <taxon>Bacteria</taxon>
        <taxon>Bacillati</taxon>
        <taxon>Actinomycetota</taxon>
        <taxon>Actinomycetes</taxon>
        <taxon>Micromonosporales</taxon>
        <taxon>Micromonosporaceae</taxon>
        <taxon>Allocatelliglobosispora</taxon>
    </lineage>
</organism>
<evidence type="ECO:0000256" key="1">
    <source>
        <dbReference type="SAM" id="MobiDB-lite"/>
    </source>
</evidence>
<keyword evidence="3" id="KW-1185">Reference proteome</keyword>
<dbReference type="EMBL" id="JACHMN010000002">
    <property type="protein sequence ID" value="MBB5868543.1"/>
    <property type="molecule type" value="Genomic_DNA"/>
</dbReference>
<gene>
    <name evidence="2" type="ORF">F4553_001922</name>
</gene>